<protein>
    <submittedName>
        <fullName evidence="2">DUF1646 family protein</fullName>
    </submittedName>
</protein>
<keyword evidence="1" id="KW-0472">Membrane</keyword>
<organism evidence="2 3">
    <name type="scientific">Methanothrix soehngenii</name>
    <name type="common">Methanosaeta concilii</name>
    <dbReference type="NCBI Taxonomy" id="2223"/>
    <lineage>
        <taxon>Archaea</taxon>
        <taxon>Methanobacteriati</taxon>
        <taxon>Methanobacteriota</taxon>
        <taxon>Stenosarchaea group</taxon>
        <taxon>Methanomicrobia</taxon>
        <taxon>Methanotrichales</taxon>
        <taxon>Methanotrichaceae</taxon>
        <taxon>Methanothrix</taxon>
    </lineage>
</organism>
<evidence type="ECO:0000313" key="3">
    <source>
        <dbReference type="Proteomes" id="UP000544742"/>
    </source>
</evidence>
<feature type="transmembrane region" description="Helical" evidence="1">
    <location>
        <begin position="62"/>
        <end position="84"/>
    </location>
</feature>
<accession>A0A7K4AI93</accession>
<evidence type="ECO:0000313" key="2">
    <source>
        <dbReference type="EMBL" id="NLJ22699.1"/>
    </source>
</evidence>
<dbReference type="Pfam" id="PF07854">
    <property type="entry name" value="DUF1646"/>
    <property type="match status" value="1"/>
</dbReference>
<name>A0A7K4AI93_METSH</name>
<dbReference type="AlphaFoldDB" id="A0A7K4AI93"/>
<dbReference type="GeneID" id="10461153"/>
<feature type="transmembrane region" description="Helical" evidence="1">
    <location>
        <begin position="21"/>
        <end position="50"/>
    </location>
</feature>
<gene>
    <name evidence="2" type="ORF">GX426_06280</name>
</gene>
<sequence length="105" mass="10930">MRRMFSIWAEGSFLKGTSLKALLTAIVAVLGLFAWTISPVLAFLALFGAVGLLPIERRVRTSLAIIGCISIVIGAALATMDFPLSQIAALKLMGSPVQAAVSGGL</sequence>
<keyword evidence="1" id="KW-1133">Transmembrane helix</keyword>
<evidence type="ECO:0000256" key="1">
    <source>
        <dbReference type="SAM" id="Phobius"/>
    </source>
</evidence>
<dbReference type="RefSeq" id="WP_013719267.1">
    <property type="nucleotide sequence ID" value="NZ_CAJYDL010000001.1"/>
</dbReference>
<dbReference type="Proteomes" id="UP000544742">
    <property type="component" value="Unassembled WGS sequence"/>
</dbReference>
<comment type="caution">
    <text evidence="2">The sequence shown here is derived from an EMBL/GenBank/DDBJ whole genome shotgun (WGS) entry which is preliminary data.</text>
</comment>
<dbReference type="EMBL" id="JAAYUN010000100">
    <property type="protein sequence ID" value="NLJ22699.1"/>
    <property type="molecule type" value="Genomic_DNA"/>
</dbReference>
<reference evidence="2 3" key="1">
    <citation type="journal article" date="2020" name="Biotechnol. Biofuels">
        <title>New insights from the biogas microbiome by comprehensive genome-resolved metagenomics of nearly 1600 species originating from multiple anaerobic digesters.</title>
        <authorList>
            <person name="Campanaro S."/>
            <person name="Treu L."/>
            <person name="Rodriguez-R L.M."/>
            <person name="Kovalovszki A."/>
            <person name="Ziels R.M."/>
            <person name="Maus I."/>
            <person name="Zhu X."/>
            <person name="Kougias P.G."/>
            <person name="Basile A."/>
            <person name="Luo G."/>
            <person name="Schluter A."/>
            <person name="Konstantinidis K.T."/>
            <person name="Angelidaki I."/>
        </authorList>
    </citation>
    <scope>NUCLEOTIDE SEQUENCE [LARGE SCALE GENOMIC DNA]</scope>
    <source>
        <strain evidence="2">AS27yjCOA_157</strain>
    </source>
</reference>
<proteinExistence type="predicted"/>
<keyword evidence="1" id="KW-0812">Transmembrane</keyword>
<dbReference type="InterPro" id="IPR012443">
    <property type="entry name" value="DUF1646"/>
</dbReference>